<reference evidence="6 7" key="1">
    <citation type="journal article" date="2011" name="Stand. Genomic Sci.">
        <title>Non-contiguous finished genome sequence and contextual data of the filamentous soil bacterium Ktedonobacter racemifer type strain (SOSP1-21).</title>
        <authorList>
            <person name="Chang Y.J."/>
            <person name="Land M."/>
            <person name="Hauser L."/>
            <person name="Chertkov O."/>
            <person name="Del Rio T.G."/>
            <person name="Nolan M."/>
            <person name="Copeland A."/>
            <person name="Tice H."/>
            <person name="Cheng J.F."/>
            <person name="Lucas S."/>
            <person name="Han C."/>
            <person name="Goodwin L."/>
            <person name="Pitluck S."/>
            <person name="Ivanova N."/>
            <person name="Ovchinikova G."/>
            <person name="Pati A."/>
            <person name="Chen A."/>
            <person name="Palaniappan K."/>
            <person name="Mavromatis K."/>
            <person name="Liolios K."/>
            <person name="Brettin T."/>
            <person name="Fiebig A."/>
            <person name="Rohde M."/>
            <person name="Abt B."/>
            <person name="Goker M."/>
            <person name="Detter J.C."/>
            <person name="Woyke T."/>
            <person name="Bristow J."/>
            <person name="Eisen J.A."/>
            <person name="Markowitz V."/>
            <person name="Hugenholtz P."/>
            <person name="Kyrpides N.C."/>
            <person name="Klenk H.P."/>
            <person name="Lapidus A."/>
        </authorList>
    </citation>
    <scope>NUCLEOTIDE SEQUENCE [LARGE SCALE GENOMIC DNA]</scope>
    <source>
        <strain evidence="7">DSM 44963</strain>
    </source>
</reference>
<feature type="coiled-coil region" evidence="2">
    <location>
        <begin position="133"/>
        <end position="192"/>
    </location>
</feature>
<accession>D6THA4</accession>
<dbReference type="PROSITE" id="PS50198">
    <property type="entry name" value="PPIC_PPIASE_2"/>
    <property type="match status" value="1"/>
</dbReference>
<feature type="region of interest" description="Disordered" evidence="3">
    <location>
        <begin position="457"/>
        <end position="485"/>
    </location>
</feature>
<dbReference type="InParanoid" id="D6THA4"/>
<dbReference type="RefSeq" id="WP_007908528.1">
    <property type="nucleotide sequence ID" value="NZ_ADVG01000001.1"/>
</dbReference>
<dbReference type="AlphaFoldDB" id="D6THA4"/>
<dbReference type="OrthoDB" id="14196at2"/>
<feature type="compositionally biased region" description="Low complexity" evidence="3">
    <location>
        <begin position="457"/>
        <end position="470"/>
    </location>
</feature>
<dbReference type="PANTHER" id="PTHR47245:SF2">
    <property type="entry name" value="PEPTIDYL-PROLYL CIS-TRANS ISOMERASE HP_0175-RELATED"/>
    <property type="match status" value="1"/>
</dbReference>
<dbReference type="InterPro" id="IPR046357">
    <property type="entry name" value="PPIase_dom_sf"/>
</dbReference>
<keyword evidence="4" id="KW-1133">Transmembrane helix</keyword>
<name>D6THA4_KTERA</name>
<dbReference type="eggNOG" id="COG0760">
    <property type="taxonomic scope" value="Bacteria"/>
</dbReference>
<gene>
    <name evidence="6" type="ORF">Krac_12487</name>
</gene>
<evidence type="ECO:0000256" key="2">
    <source>
        <dbReference type="SAM" id="Coils"/>
    </source>
</evidence>
<dbReference type="SUPFAM" id="SSF54534">
    <property type="entry name" value="FKBP-like"/>
    <property type="match status" value="1"/>
</dbReference>
<proteinExistence type="predicted"/>
<sequence length="485" mass="53423">MNSQTARRPEKTNNTRPARNRKYAKQTAHVEIRRDRTPLIFGWGGHLSRAEKTRLQRRAIWVLATLIALTIVGTVVFSWVNINVIIPNHTITSVNGENIPLANFRKMAALQAQLRLNSINGLTKQSDSLTKQSSQLQKTIDSTNKQIDDLNKQIKALPADQKDQHDALTKQVTDAQAKVKDTQTKKDTLDAQANNILQNQIPNAKQLYTQSQVANDSSDWLQQDAMIRQWEANQGTNVRTQINPAPNTITQAFNAFKADTASSNGGYSQFLSSDNVSDQDIHDMITIKVRRDNMQKYLAGQYITPAYQVQARGMTLDTQADAQKALDRLHKGDDFAKVVKDMSKDVNTNTKGGDFGWLVNGQYSLDYAQKVGGVVDNWLFASQRKVNELSPIISDAGAFHIVQITGIQQSRAVDSAKLQSLKGSALDLWLVKQKALLGSKITATDIDTILDASNLPSSVPVSPPAQQNQNGSGLPSGLPGQTTGQ</sequence>
<evidence type="ECO:0000256" key="4">
    <source>
        <dbReference type="SAM" id="Phobius"/>
    </source>
</evidence>
<keyword evidence="4" id="KW-0812">Transmembrane</keyword>
<keyword evidence="1" id="KW-0697">Rotamase</keyword>
<protein>
    <submittedName>
        <fullName evidence="6">PpiC-type peptidyl-prolyl cis-trans isomerase</fullName>
    </submittedName>
</protein>
<dbReference type="InterPro" id="IPR050245">
    <property type="entry name" value="PrsA_foldase"/>
</dbReference>
<dbReference type="InterPro" id="IPR000297">
    <property type="entry name" value="PPIase_PpiC"/>
</dbReference>
<keyword evidence="7" id="KW-1185">Reference proteome</keyword>
<organism evidence="6 7">
    <name type="scientific">Ktedonobacter racemifer DSM 44963</name>
    <dbReference type="NCBI Taxonomy" id="485913"/>
    <lineage>
        <taxon>Bacteria</taxon>
        <taxon>Bacillati</taxon>
        <taxon>Chloroflexota</taxon>
        <taxon>Ktedonobacteria</taxon>
        <taxon>Ktedonobacterales</taxon>
        <taxon>Ktedonobacteraceae</taxon>
        <taxon>Ktedonobacter</taxon>
    </lineage>
</organism>
<dbReference type="EMBL" id="ADVG01000001">
    <property type="protein sequence ID" value="EFH90846.1"/>
    <property type="molecule type" value="Genomic_DNA"/>
</dbReference>
<feature type="transmembrane region" description="Helical" evidence="4">
    <location>
        <begin position="59"/>
        <end position="80"/>
    </location>
</feature>
<dbReference type="Gene3D" id="3.10.50.40">
    <property type="match status" value="1"/>
</dbReference>
<feature type="domain" description="PpiC" evidence="5">
    <location>
        <begin position="306"/>
        <end position="406"/>
    </location>
</feature>
<dbReference type="Pfam" id="PF00639">
    <property type="entry name" value="Rotamase"/>
    <property type="match status" value="1"/>
</dbReference>
<keyword evidence="4" id="KW-0472">Membrane</keyword>
<comment type="caution">
    <text evidence="6">The sequence shown here is derived from an EMBL/GenBank/DDBJ whole genome shotgun (WGS) entry which is preliminary data.</text>
</comment>
<feature type="region of interest" description="Disordered" evidence="3">
    <location>
        <begin position="1"/>
        <end position="28"/>
    </location>
</feature>
<evidence type="ECO:0000256" key="3">
    <source>
        <dbReference type="SAM" id="MobiDB-lite"/>
    </source>
</evidence>
<evidence type="ECO:0000259" key="5">
    <source>
        <dbReference type="PROSITE" id="PS50198"/>
    </source>
</evidence>
<keyword evidence="1 6" id="KW-0413">Isomerase</keyword>
<evidence type="ECO:0000313" key="7">
    <source>
        <dbReference type="Proteomes" id="UP000004508"/>
    </source>
</evidence>
<evidence type="ECO:0000313" key="6">
    <source>
        <dbReference type="EMBL" id="EFH90846.1"/>
    </source>
</evidence>
<dbReference type="STRING" id="485913.Krac_12487"/>
<keyword evidence="2" id="KW-0175">Coiled coil</keyword>
<dbReference type="Proteomes" id="UP000004508">
    <property type="component" value="Unassembled WGS sequence"/>
</dbReference>
<dbReference type="PANTHER" id="PTHR47245">
    <property type="entry name" value="PEPTIDYLPROLYL ISOMERASE"/>
    <property type="match status" value="1"/>
</dbReference>
<dbReference type="GO" id="GO:0003755">
    <property type="term" value="F:peptidyl-prolyl cis-trans isomerase activity"/>
    <property type="evidence" value="ECO:0007669"/>
    <property type="project" value="UniProtKB-KW"/>
</dbReference>
<evidence type="ECO:0000256" key="1">
    <source>
        <dbReference type="PROSITE-ProRule" id="PRU00278"/>
    </source>
</evidence>